<reference evidence="2" key="1">
    <citation type="submission" date="2014-01" db="EMBL/GenBank/DDBJ databases">
        <title>The genome of the white-rot fungus Pycnoporus cinnabarinus: a basidiomycete model with a versatile arsenal for lignocellulosic biomass breakdown.</title>
        <authorList>
            <person name="Levasseur A."/>
            <person name="Lomascolo A."/>
            <person name="Ruiz-Duenas F.J."/>
            <person name="Uzan E."/>
            <person name="Piumi F."/>
            <person name="Kues U."/>
            <person name="Ram A.F.J."/>
            <person name="Murat C."/>
            <person name="Haon M."/>
            <person name="Benoit I."/>
            <person name="Arfi Y."/>
            <person name="Chevret D."/>
            <person name="Drula E."/>
            <person name="Kwon M.J."/>
            <person name="Gouret P."/>
            <person name="Lesage-Meessen L."/>
            <person name="Lombard V."/>
            <person name="Mariette J."/>
            <person name="Noirot C."/>
            <person name="Park J."/>
            <person name="Patyshakuliyeva A."/>
            <person name="Wieneger R.A.B."/>
            <person name="Wosten H.A.B."/>
            <person name="Martin F."/>
            <person name="Coutinho P.M."/>
            <person name="de Vries R."/>
            <person name="Martinez A.T."/>
            <person name="Klopp C."/>
            <person name="Pontarotti P."/>
            <person name="Henrissat B."/>
            <person name="Record E."/>
        </authorList>
    </citation>
    <scope>NUCLEOTIDE SEQUENCE [LARGE SCALE GENOMIC DNA]</scope>
    <source>
        <strain evidence="2">BRFM137</strain>
    </source>
</reference>
<dbReference type="Proteomes" id="UP000029665">
    <property type="component" value="Unassembled WGS sequence"/>
</dbReference>
<sequence>METERLKDVLEEDREYTQGHRDESDKSDVDEEEGDVEDDENVHEVKALRELLNSNVVRAFQLPLTPNAHRITVDTLIPSYGANDLVAEVNDYLADHHPAAPLVDENSKFSLFHSVTLLLPANIHISNEKWLCKLRAMPAVPRVRDRKAKPAHFDCGLLIEDEELYHTAGSLSGMYRHMSHGCASHLTDIDRHGVFIHHQDFAPDKFAPSSTSQIG</sequence>
<evidence type="ECO:0000256" key="1">
    <source>
        <dbReference type="SAM" id="MobiDB-lite"/>
    </source>
</evidence>
<comment type="caution">
    <text evidence="2">The sequence shown here is derived from an EMBL/GenBank/DDBJ whole genome shotgun (WGS) entry which is preliminary data.</text>
</comment>
<gene>
    <name evidence="2" type="ORF">BN946_scf184877.g4</name>
</gene>
<protein>
    <submittedName>
        <fullName evidence="2">Uncharacterized protein</fullName>
    </submittedName>
</protein>
<organism evidence="2 3">
    <name type="scientific">Pycnoporus cinnabarinus</name>
    <name type="common">Cinnabar-red polypore</name>
    <name type="synonym">Trametes cinnabarina</name>
    <dbReference type="NCBI Taxonomy" id="5643"/>
    <lineage>
        <taxon>Eukaryota</taxon>
        <taxon>Fungi</taxon>
        <taxon>Dikarya</taxon>
        <taxon>Basidiomycota</taxon>
        <taxon>Agaricomycotina</taxon>
        <taxon>Agaricomycetes</taxon>
        <taxon>Polyporales</taxon>
        <taxon>Polyporaceae</taxon>
        <taxon>Trametes</taxon>
    </lineage>
</organism>
<dbReference type="AlphaFoldDB" id="A0A060SNF3"/>
<name>A0A060SNF3_PYCCI</name>
<dbReference type="EMBL" id="CCBP010000310">
    <property type="protein sequence ID" value="CDO75910.1"/>
    <property type="molecule type" value="Genomic_DNA"/>
</dbReference>
<accession>A0A060SNF3</accession>
<keyword evidence="3" id="KW-1185">Reference proteome</keyword>
<feature type="region of interest" description="Disordered" evidence="1">
    <location>
        <begin position="1"/>
        <end position="41"/>
    </location>
</feature>
<evidence type="ECO:0000313" key="3">
    <source>
        <dbReference type="Proteomes" id="UP000029665"/>
    </source>
</evidence>
<evidence type="ECO:0000313" key="2">
    <source>
        <dbReference type="EMBL" id="CDO75910.1"/>
    </source>
</evidence>
<dbReference type="HOGENOM" id="CLU_1283839_0_0_1"/>
<feature type="compositionally biased region" description="Acidic residues" evidence="1">
    <location>
        <begin position="28"/>
        <end position="41"/>
    </location>
</feature>
<feature type="compositionally biased region" description="Basic and acidic residues" evidence="1">
    <location>
        <begin position="1"/>
        <end position="27"/>
    </location>
</feature>
<proteinExistence type="predicted"/>